<proteinExistence type="predicted"/>
<dbReference type="Proteomes" id="UP000234681">
    <property type="component" value="Chromosome 1"/>
</dbReference>
<evidence type="ECO:0000313" key="3">
    <source>
        <dbReference type="Proteomes" id="UP000234681"/>
    </source>
</evidence>
<name>A6JBU7_RAT</name>
<feature type="region of interest" description="Disordered" evidence="1">
    <location>
        <begin position="71"/>
        <end position="97"/>
    </location>
</feature>
<protein>
    <submittedName>
        <fullName evidence="2">RCG24724</fullName>
    </submittedName>
</protein>
<organism evidence="2 3">
    <name type="scientific">Rattus norvegicus</name>
    <name type="common">Rat</name>
    <dbReference type="NCBI Taxonomy" id="10116"/>
    <lineage>
        <taxon>Eukaryota</taxon>
        <taxon>Metazoa</taxon>
        <taxon>Chordata</taxon>
        <taxon>Craniata</taxon>
        <taxon>Vertebrata</taxon>
        <taxon>Euteleostomi</taxon>
        <taxon>Mammalia</taxon>
        <taxon>Eutheria</taxon>
        <taxon>Euarchontoglires</taxon>
        <taxon>Glires</taxon>
        <taxon>Rodentia</taxon>
        <taxon>Myomorpha</taxon>
        <taxon>Muroidea</taxon>
        <taxon>Muridae</taxon>
        <taxon>Murinae</taxon>
        <taxon>Rattus</taxon>
    </lineage>
</organism>
<dbReference type="EMBL" id="CH473980">
    <property type="protein sequence ID" value="EDM08474.1"/>
    <property type="molecule type" value="Genomic_DNA"/>
</dbReference>
<evidence type="ECO:0000256" key="1">
    <source>
        <dbReference type="SAM" id="MobiDB-lite"/>
    </source>
</evidence>
<dbReference type="AlphaFoldDB" id="A6JBU7"/>
<evidence type="ECO:0000313" key="2">
    <source>
        <dbReference type="EMBL" id="EDM08474.1"/>
    </source>
</evidence>
<sequence>MSKWPFPEMRAGTSVITPTTCLCTLGLGMQHSSTSLLCHPASQSAFWAKPCKSSSKKCWKKVGKSRLKELQLKGHSGGGGMPSLDDVSSVGGEAVVL</sequence>
<accession>A6JBU7</accession>
<reference evidence="3" key="1">
    <citation type="submission" date="2005-09" db="EMBL/GenBank/DDBJ databases">
        <authorList>
            <person name="Mural R.J."/>
            <person name="Li P.W."/>
            <person name="Adams M.D."/>
            <person name="Amanatides P.G."/>
            <person name="Baden-Tillson H."/>
            <person name="Barnstead M."/>
            <person name="Chin S.H."/>
            <person name="Dew I."/>
            <person name="Evans C.A."/>
            <person name="Ferriera S."/>
            <person name="Flanigan M."/>
            <person name="Fosler C."/>
            <person name="Glodek A."/>
            <person name="Gu Z."/>
            <person name="Holt R.A."/>
            <person name="Jennings D."/>
            <person name="Kraft C.L."/>
            <person name="Lu F."/>
            <person name="Nguyen T."/>
            <person name="Nusskern D.R."/>
            <person name="Pfannkoch C.M."/>
            <person name="Sitter C."/>
            <person name="Sutton G.G."/>
            <person name="Venter J.C."/>
            <person name="Wang Z."/>
            <person name="Woodage T."/>
            <person name="Zheng X.H."/>
            <person name="Zhong F."/>
        </authorList>
    </citation>
    <scope>NUCLEOTIDE SEQUENCE [LARGE SCALE GENOMIC DNA]</scope>
    <source>
        <strain>BN</strain>
        <strain evidence="3">Sprague-Dawley</strain>
    </source>
</reference>
<gene>
    <name evidence="2" type="ORF">rCG_24724</name>
</gene>